<keyword evidence="3" id="KW-1133">Transmembrane helix</keyword>
<sequence>MRNVFCIKPHSQVASATISYNSTCVNIVMNMACDVIGSMILSGCDQTCFILSHVVAGMRQECHCNILYLEYLSAFLIFVSYLVIRGLTCSNKLATKLLRLVAEQKRGLKDVESRRTLELENAFCEQRNRIVELETNNNILEDRVNVLKRQLTEFSNVRALIPTGFRSPSRRIRRGPDSNRSVNPSESNIGQENTDLMRLQAQVAILEQRIARKEASGHKEAVNSAFLEILQALRNASPSSECAPKRRKKISVSPEMNVSNTKEHLPVHSLTGESSTEQTIEKTSEPSIVVIYPRNIGKQKKRVKPVRSETSSSEEEVADDVLLQDSFDEDWIHSETN</sequence>
<comment type="caution">
    <text evidence="4">The sequence shown here is derived from an EMBL/GenBank/DDBJ whole genome shotgun (WGS) entry which is preliminary data.</text>
</comment>
<evidence type="ECO:0000256" key="2">
    <source>
        <dbReference type="SAM" id="MobiDB-lite"/>
    </source>
</evidence>
<dbReference type="EMBL" id="CAJPIN010003203">
    <property type="protein sequence ID" value="CAG2055992.1"/>
    <property type="molecule type" value="Genomic_DNA"/>
</dbReference>
<evidence type="ECO:0000313" key="4">
    <source>
        <dbReference type="EMBL" id="CAG2055992.1"/>
    </source>
</evidence>
<name>A0ABN7NR28_TIMPD</name>
<evidence type="ECO:0000313" key="5">
    <source>
        <dbReference type="Proteomes" id="UP001153148"/>
    </source>
</evidence>
<feature type="transmembrane region" description="Helical" evidence="3">
    <location>
        <begin position="66"/>
        <end position="84"/>
    </location>
</feature>
<accession>A0ABN7NR28</accession>
<protein>
    <submittedName>
        <fullName evidence="4">Uncharacterized protein</fullName>
    </submittedName>
</protein>
<reference evidence="4" key="1">
    <citation type="submission" date="2021-03" db="EMBL/GenBank/DDBJ databases">
        <authorList>
            <person name="Tran Van P."/>
        </authorList>
    </citation>
    <scope>NUCLEOTIDE SEQUENCE</scope>
</reference>
<proteinExistence type="predicted"/>
<keyword evidence="3" id="KW-0812">Transmembrane</keyword>
<evidence type="ECO:0000256" key="3">
    <source>
        <dbReference type="SAM" id="Phobius"/>
    </source>
</evidence>
<gene>
    <name evidence="4" type="ORF">TPAB3V08_LOCUS2990</name>
</gene>
<keyword evidence="1" id="KW-0175">Coiled coil</keyword>
<keyword evidence="3" id="KW-0472">Membrane</keyword>
<feature type="region of interest" description="Disordered" evidence="2">
    <location>
        <begin position="168"/>
        <end position="193"/>
    </location>
</feature>
<evidence type="ECO:0000256" key="1">
    <source>
        <dbReference type="SAM" id="Coils"/>
    </source>
</evidence>
<feature type="coiled-coil region" evidence="1">
    <location>
        <begin position="130"/>
        <end position="157"/>
    </location>
</feature>
<feature type="region of interest" description="Disordered" evidence="2">
    <location>
        <begin position="298"/>
        <end position="322"/>
    </location>
</feature>
<organism evidence="4 5">
    <name type="scientific">Timema podura</name>
    <name type="common">Walking stick</name>
    <dbReference type="NCBI Taxonomy" id="61482"/>
    <lineage>
        <taxon>Eukaryota</taxon>
        <taxon>Metazoa</taxon>
        <taxon>Ecdysozoa</taxon>
        <taxon>Arthropoda</taxon>
        <taxon>Hexapoda</taxon>
        <taxon>Insecta</taxon>
        <taxon>Pterygota</taxon>
        <taxon>Neoptera</taxon>
        <taxon>Polyneoptera</taxon>
        <taxon>Phasmatodea</taxon>
        <taxon>Timematodea</taxon>
        <taxon>Timematoidea</taxon>
        <taxon>Timematidae</taxon>
        <taxon>Timema</taxon>
    </lineage>
</organism>
<keyword evidence="5" id="KW-1185">Reference proteome</keyword>
<dbReference type="Proteomes" id="UP001153148">
    <property type="component" value="Unassembled WGS sequence"/>
</dbReference>
<feature type="compositionally biased region" description="Polar residues" evidence="2">
    <location>
        <begin position="178"/>
        <end position="193"/>
    </location>
</feature>